<gene>
    <name evidence="4" type="ORF">RRG08_027522</name>
</gene>
<keyword evidence="5" id="KW-1185">Reference proteome</keyword>
<feature type="compositionally biased region" description="Polar residues" evidence="3">
    <location>
        <begin position="251"/>
        <end position="280"/>
    </location>
</feature>
<dbReference type="GO" id="GO:0005634">
    <property type="term" value="C:nucleus"/>
    <property type="evidence" value="ECO:0007669"/>
    <property type="project" value="UniProtKB-SubCell"/>
</dbReference>
<dbReference type="EMBL" id="JAWDGP010005603">
    <property type="protein sequence ID" value="KAK3755264.1"/>
    <property type="molecule type" value="Genomic_DNA"/>
</dbReference>
<dbReference type="AlphaFoldDB" id="A0AAE0YSG1"/>
<reference evidence="4" key="1">
    <citation type="journal article" date="2023" name="G3 (Bethesda)">
        <title>A reference genome for the long-term kleptoplast-retaining sea slug Elysia crispata morphotype clarki.</title>
        <authorList>
            <person name="Eastman K.E."/>
            <person name="Pendleton A.L."/>
            <person name="Shaikh M.A."/>
            <person name="Suttiyut T."/>
            <person name="Ogas R."/>
            <person name="Tomko P."/>
            <person name="Gavelis G."/>
            <person name="Widhalm J.R."/>
            <person name="Wisecaver J.H."/>
        </authorList>
    </citation>
    <scope>NUCLEOTIDE SEQUENCE</scope>
    <source>
        <strain evidence="4">ECLA1</strain>
    </source>
</reference>
<feature type="region of interest" description="Disordered" evidence="3">
    <location>
        <begin position="251"/>
        <end position="337"/>
    </location>
</feature>
<accession>A0AAE0YSG1</accession>
<feature type="region of interest" description="Disordered" evidence="3">
    <location>
        <begin position="188"/>
        <end position="212"/>
    </location>
</feature>
<dbReference type="InterPro" id="IPR052324">
    <property type="entry name" value="NFATC2-Int_DNA_Repair"/>
</dbReference>
<dbReference type="Proteomes" id="UP001283361">
    <property type="component" value="Unassembled WGS sequence"/>
</dbReference>
<feature type="compositionally biased region" description="Low complexity" evidence="3">
    <location>
        <begin position="290"/>
        <end position="302"/>
    </location>
</feature>
<organism evidence="4 5">
    <name type="scientific">Elysia crispata</name>
    <name type="common">lettuce slug</name>
    <dbReference type="NCBI Taxonomy" id="231223"/>
    <lineage>
        <taxon>Eukaryota</taxon>
        <taxon>Metazoa</taxon>
        <taxon>Spiralia</taxon>
        <taxon>Lophotrochozoa</taxon>
        <taxon>Mollusca</taxon>
        <taxon>Gastropoda</taxon>
        <taxon>Heterobranchia</taxon>
        <taxon>Euthyneura</taxon>
        <taxon>Panpulmonata</taxon>
        <taxon>Sacoglossa</taxon>
        <taxon>Placobranchoidea</taxon>
        <taxon>Plakobranchidae</taxon>
        <taxon>Elysia</taxon>
    </lineage>
</organism>
<name>A0AAE0YSG1_9GAST</name>
<evidence type="ECO:0000313" key="5">
    <source>
        <dbReference type="Proteomes" id="UP001283361"/>
    </source>
</evidence>
<keyword evidence="2" id="KW-0539">Nucleus</keyword>
<evidence type="ECO:0000256" key="3">
    <source>
        <dbReference type="SAM" id="MobiDB-lite"/>
    </source>
</evidence>
<dbReference type="Gene3D" id="3.10.20.90">
    <property type="entry name" value="Phosphatidylinositol 3-kinase Catalytic Subunit, Chain A, domain 1"/>
    <property type="match status" value="1"/>
</dbReference>
<evidence type="ECO:0000313" key="4">
    <source>
        <dbReference type="EMBL" id="KAK3755264.1"/>
    </source>
</evidence>
<evidence type="ECO:0000256" key="1">
    <source>
        <dbReference type="ARBA" id="ARBA00004123"/>
    </source>
</evidence>
<dbReference type="GO" id="GO:0045944">
    <property type="term" value="P:positive regulation of transcription by RNA polymerase II"/>
    <property type="evidence" value="ECO:0007669"/>
    <property type="project" value="TreeGrafter"/>
</dbReference>
<protein>
    <submittedName>
        <fullName evidence="4">Uncharacterized protein</fullName>
    </submittedName>
</protein>
<feature type="compositionally biased region" description="Polar residues" evidence="3">
    <location>
        <begin position="53"/>
        <end position="71"/>
    </location>
</feature>
<feature type="compositionally biased region" description="Basic residues" evidence="3">
    <location>
        <begin position="25"/>
        <end position="52"/>
    </location>
</feature>
<sequence>MSSVADSAILLESESNEEFVPSSPKRGRGRSKRNRRAAPRVGRPHSARRSNARSRVQQASASNSRAESNVISVGDIDSDEDDAPRACSPVTVPVAKAESPIAIDTLAQVLGVTDWTPFKPSEPQPVLISGQDTTQGNATPFQPTIEITDTMIGSKTVARSCYSATSSQTSNSSSQSRLQNIVAPSDQFNVSGDTCSAPAPAPKKTARRGLAKRDAGLSTTALDGFNPDLPDTAVYSQRVPSGVTAILFGNKTQSGDFTSTSETQSDSENLSGAESATTKAESSDKIDRVNSSSDTKKSSQNSEETETEQTKVFKINDEEDSLLEIRSPSPPPQIRGKRKARALGKKLNQKLSNALQTINNVKGKLEKLGTSTPKQKTRGRQQDVVFVGEDEGIVKKDMLVKVRYLSTVHRISMNLDDTLHSLTGQLSRLLGDVEEHELNLFLGDQMLDLSLTVRSAHLSVADILNWLKDDRFVEWDGKEPNNPDVFLCHVCKQTCLIGQSAVKALTSHMKSGKHNKNFQAAKQSKSMFSFVSNSTGATLGPASSTASTTVPQSTFSTPSTNSVSAVRTLDAHIS</sequence>
<dbReference type="PANTHER" id="PTHR47187:SF1">
    <property type="entry name" value="NFATC2-INTERACTING PROTEIN"/>
    <property type="match status" value="1"/>
</dbReference>
<proteinExistence type="predicted"/>
<comment type="caution">
    <text evidence="4">The sequence shown here is derived from an EMBL/GenBank/DDBJ whole genome shotgun (WGS) entry which is preliminary data.</text>
</comment>
<evidence type="ECO:0000256" key="2">
    <source>
        <dbReference type="ARBA" id="ARBA00023242"/>
    </source>
</evidence>
<dbReference type="PANTHER" id="PTHR47187">
    <property type="entry name" value="NFATC2-INTERACTING PROTEIN"/>
    <property type="match status" value="1"/>
</dbReference>
<feature type="region of interest" description="Disordered" evidence="3">
    <location>
        <begin position="1"/>
        <end position="87"/>
    </location>
</feature>
<comment type="subcellular location">
    <subcellularLocation>
        <location evidence="1">Nucleus</location>
    </subcellularLocation>
</comment>